<name>A0A7X0MUX2_9GAMM</name>
<dbReference type="InterPro" id="IPR032675">
    <property type="entry name" value="LRR_dom_sf"/>
</dbReference>
<keyword evidence="1" id="KW-0812">Transmembrane</keyword>
<proteinExistence type="predicted"/>
<dbReference type="Proteomes" id="UP000528457">
    <property type="component" value="Unassembled WGS sequence"/>
</dbReference>
<protein>
    <submittedName>
        <fullName evidence="2">Uncharacterized protein</fullName>
    </submittedName>
</protein>
<dbReference type="AlphaFoldDB" id="A0A7X0MUX2"/>
<keyword evidence="3" id="KW-1185">Reference proteome</keyword>
<dbReference type="Gene3D" id="3.80.10.10">
    <property type="entry name" value="Ribonuclease Inhibitor"/>
    <property type="match status" value="1"/>
</dbReference>
<dbReference type="RefSeq" id="WP_166849381.1">
    <property type="nucleotide sequence ID" value="NZ_JAAONY010000001.1"/>
</dbReference>
<evidence type="ECO:0000256" key="1">
    <source>
        <dbReference type="SAM" id="Phobius"/>
    </source>
</evidence>
<organism evidence="2 3">
    <name type="scientific">Pseudoteredinibacter isoporae</name>
    <dbReference type="NCBI Taxonomy" id="570281"/>
    <lineage>
        <taxon>Bacteria</taxon>
        <taxon>Pseudomonadati</taxon>
        <taxon>Pseudomonadota</taxon>
        <taxon>Gammaproteobacteria</taxon>
        <taxon>Cellvibrionales</taxon>
        <taxon>Cellvibrionaceae</taxon>
        <taxon>Pseudoteredinibacter</taxon>
    </lineage>
</organism>
<evidence type="ECO:0000313" key="2">
    <source>
        <dbReference type="EMBL" id="MBB6521116.1"/>
    </source>
</evidence>
<reference evidence="2 3" key="1">
    <citation type="submission" date="2020-08" db="EMBL/GenBank/DDBJ databases">
        <title>Genomic Encyclopedia of Type Strains, Phase IV (KMG-IV): sequencing the most valuable type-strain genomes for metagenomic binning, comparative biology and taxonomic classification.</title>
        <authorList>
            <person name="Goeker M."/>
        </authorList>
    </citation>
    <scope>NUCLEOTIDE SEQUENCE [LARGE SCALE GENOMIC DNA]</scope>
    <source>
        <strain evidence="2 3">DSM 22368</strain>
    </source>
</reference>
<dbReference type="Pfam" id="PF13306">
    <property type="entry name" value="LRR_5"/>
    <property type="match status" value="1"/>
</dbReference>
<gene>
    <name evidence="2" type="ORF">HNR48_001394</name>
</gene>
<evidence type="ECO:0000313" key="3">
    <source>
        <dbReference type="Proteomes" id="UP000528457"/>
    </source>
</evidence>
<feature type="transmembrane region" description="Helical" evidence="1">
    <location>
        <begin position="109"/>
        <end position="128"/>
    </location>
</feature>
<keyword evidence="1" id="KW-0472">Membrane</keyword>
<dbReference type="InterPro" id="IPR026906">
    <property type="entry name" value="LRR_5"/>
</dbReference>
<comment type="caution">
    <text evidence="2">The sequence shown here is derived from an EMBL/GenBank/DDBJ whole genome shotgun (WGS) entry which is preliminary data.</text>
</comment>
<accession>A0A7X0MUX2</accession>
<dbReference type="EMBL" id="JACHHT010000001">
    <property type="protein sequence ID" value="MBB6521116.1"/>
    <property type="molecule type" value="Genomic_DNA"/>
</dbReference>
<keyword evidence="1" id="KW-1133">Transmembrane helix</keyword>
<sequence>MISLTLNNGLSDIGEAAFANNLLSSLVIPASVTDIQAFAFAVNPTTTIHFEGDRPTLLESGPLASFAHSPLLTTITYYGDTSGWPGSDINGITPTPVARPVATSQAVPAVPVVHLAALTLLFLLIGGWSTRRAL</sequence>
<dbReference type="InParanoid" id="A0A7X0MUX2"/>